<keyword evidence="2" id="KW-0238">DNA-binding</keyword>
<organism evidence="5 6">
    <name type="scientific">Hydrogenophaga palleronii</name>
    <dbReference type="NCBI Taxonomy" id="65655"/>
    <lineage>
        <taxon>Bacteria</taxon>
        <taxon>Pseudomonadati</taxon>
        <taxon>Pseudomonadota</taxon>
        <taxon>Betaproteobacteria</taxon>
        <taxon>Burkholderiales</taxon>
        <taxon>Comamonadaceae</taxon>
        <taxon>Hydrogenophaga</taxon>
    </lineage>
</organism>
<keyword evidence="6" id="KW-1185">Reference proteome</keyword>
<dbReference type="SUPFAM" id="SSF51206">
    <property type="entry name" value="cAMP-binding domain-like"/>
    <property type="match status" value="1"/>
</dbReference>
<dbReference type="RefSeq" id="WP_310311261.1">
    <property type="nucleotide sequence ID" value="NZ_JAVDWU010000001.1"/>
</dbReference>
<dbReference type="InterPro" id="IPR018490">
    <property type="entry name" value="cNMP-bd_dom_sf"/>
</dbReference>
<dbReference type="Pfam" id="PF13545">
    <property type="entry name" value="HTH_Crp_2"/>
    <property type="match status" value="1"/>
</dbReference>
<dbReference type="EMBL" id="JAVDWU010000001">
    <property type="protein sequence ID" value="MDR7148550.1"/>
    <property type="molecule type" value="Genomic_DNA"/>
</dbReference>
<dbReference type="PANTHER" id="PTHR24567">
    <property type="entry name" value="CRP FAMILY TRANSCRIPTIONAL REGULATORY PROTEIN"/>
    <property type="match status" value="1"/>
</dbReference>
<evidence type="ECO:0000256" key="3">
    <source>
        <dbReference type="ARBA" id="ARBA00023163"/>
    </source>
</evidence>
<dbReference type="PANTHER" id="PTHR24567:SF74">
    <property type="entry name" value="HTH-TYPE TRANSCRIPTIONAL REGULATOR ARCR"/>
    <property type="match status" value="1"/>
</dbReference>
<dbReference type="Proteomes" id="UP001265700">
    <property type="component" value="Unassembled WGS sequence"/>
</dbReference>
<evidence type="ECO:0000259" key="4">
    <source>
        <dbReference type="PROSITE" id="PS51063"/>
    </source>
</evidence>
<gene>
    <name evidence="5" type="ORF">J2W49_000478</name>
</gene>
<feature type="domain" description="HTH crp-type" evidence="4">
    <location>
        <begin position="142"/>
        <end position="208"/>
    </location>
</feature>
<dbReference type="InterPro" id="IPR014710">
    <property type="entry name" value="RmlC-like_jellyroll"/>
</dbReference>
<sequence length="233" mass="26078">MSDIENHLIELLPKAEKKRFIALCEPFELVLSSDLIESGKQLTHAYFPCTGFISLVVDIDSHPPLEVGMIGREGMLGSELVLGLAKTPWRAVVQGNGHSLRIDVKTLQQAMEDMPGLQSLVQRTLMTRLHQQSLASACERFHPIGQRLARWLLMSQDRAGSDQFHVTQEFISLMLGVRRVGVTQSASDFQKHGLIEYRRGELKVLDRVGLEGEACSCYEADKLLYNELMVAST</sequence>
<evidence type="ECO:0000256" key="2">
    <source>
        <dbReference type="ARBA" id="ARBA00023125"/>
    </source>
</evidence>
<dbReference type="InterPro" id="IPR036390">
    <property type="entry name" value="WH_DNA-bd_sf"/>
</dbReference>
<dbReference type="InterPro" id="IPR036388">
    <property type="entry name" value="WH-like_DNA-bd_sf"/>
</dbReference>
<protein>
    <submittedName>
        <fullName evidence="5">CRP-like cAMP-binding protein</fullName>
    </submittedName>
</protein>
<dbReference type="Gene3D" id="1.10.10.10">
    <property type="entry name" value="Winged helix-like DNA-binding domain superfamily/Winged helix DNA-binding domain"/>
    <property type="match status" value="1"/>
</dbReference>
<dbReference type="SUPFAM" id="SSF46785">
    <property type="entry name" value="Winged helix' DNA-binding domain"/>
    <property type="match status" value="1"/>
</dbReference>
<evidence type="ECO:0000313" key="5">
    <source>
        <dbReference type="EMBL" id="MDR7148550.1"/>
    </source>
</evidence>
<dbReference type="InterPro" id="IPR012318">
    <property type="entry name" value="HTH_CRP"/>
</dbReference>
<comment type="caution">
    <text evidence="5">The sequence shown here is derived from an EMBL/GenBank/DDBJ whole genome shotgun (WGS) entry which is preliminary data.</text>
</comment>
<accession>A0ABU1WH06</accession>
<dbReference type="PROSITE" id="PS51063">
    <property type="entry name" value="HTH_CRP_2"/>
    <property type="match status" value="1"/>
</dbReference>
<name>A0ABU1WH06_9BURK</name>
<reference evidence="5 6" key="1">
    <citation type="submission" date="2023-07" db="EMBL/GenBank/DDBJ databases">
        <title>Sorghum-associated microbial communities from plants grown in Nebraska, USA.</title>
        <authorList>
            <person name="Schachtman D."/>
        </authorList>
    </citation>
    <scope>NUCLEOTIDE SEQUENCE [LARGE SCALE GENOMIC DNA]</scope>
    <source>
        <strain evidence="5 6">4249</strain>
    </source>
</reference>
<dbReference type="Gene3D" id="2.60.120.10">
    <property type="entry name" value="Jelly Rolls"/>
    <property type="match status" value="1"/>
</dbReference>
<evidence type="ECO:0000256" key="1">
    <source>
        <dbReference type="ARBA" id="ARBA00023015"/>
    </source>
</evidence>
<keyword evidence="1" id="KW-0805">Transcription regulation</keyword>
<keyword evidence="3" id="KW-0804">Transcription</keyword>
<evidence type="ECO:0000313" key="6">
    <source>
        <dbReference type="Proteomes" id="UP001265700"/>
    </source>
</evidence>
<dbReference type="InterPro" id="IPR050397">
    <property type="entry name" value="Env_Response_Regulators"/>
</dbReference>
<proteinExistence type="predicted"/>